<sequence length="294" mass="34190">MTYPSIPFYYRPNILLVSNSLTQSLLLNQEYKEIVQTTVDQIIKVFESKRLPYEPFRMLNKRNSKSGISNKSGIYLIFNIQTQGIYLGETLNFATRKATYMQEMREAKKRNEEPCFQKMKVSQEKLTIIKLVHSGQAVLEDFLFVPVVISDVTQFKDHLTNEKAKNSDINKFLIEIESIVLIKLLTNKFTLYNQKFGGLFEKRNSFGGSPKSGTPPAHLKIGDIAFESVSCAAKSLNVHSKTIRNYIIKFETIDYLTQKQWQNWVGKKVLKGNEKVFWQHNKNFRNIYYRVQNS</sequence>
<keyword evidence="1" id="KW-0378">Hydrolase</keyword>
<keyword evidence="1" id="KW-0934">Plastid</keyword>
<name>Q3ZJ57_TUPAK</name>
<reference evidence="1" key="4">
    <citation type="journal article" date="2006" name="BMC Biol.">
        <title>The complete chloroplast DNA sequence of the green alga Oltmannsiellopsis viridis reveals a distinctive quadripartite architecture in the chloroplast genome of early diverging ulvophytes.</title>
        <authorList>
            <person name="Pombert J.F."/>
            <person name="Lemieux C."/>
            <person name="Turmel M."/>
        </authorList>
    </citation>
    <scope>NUCLEOTIDE SEQUENCE</scope>
    <source>
        <strain evidence="1">UTEX 1912</strain>
    </source>
</reference>
<evidence type="ECO:0000313" key="1">
    <source>
        <dbReference type="EMBL" id="AAV80634.1"/>
    </source>
</evidence>
<dbReference type="InterPro" id="IPR035901">
    <property type="entry name" value="GIY-YIG_endonuc_sf"/>
</dbReference>
<reference evidence="1" key="2">
    <citation type="submission" date="2004-11" db="EMBL/GenBank/DDBJ databases">
        <authorList>
            <person name="Pombert J.-F."/>
            <person name="Otis C."/>
            <person name="Lemieux C."/>
            <person name="Turmel M."/>
        </authorList>
    </citation>
    <scope>NUCLEOTIDE SEQUENCE</scope>
    <source>
        <strain evidence="1">UTEX 1912</strain>
    </source>
</reference>
<keyword evidence="1" id="KW-0540">Nuclease</keyword>
<organism evidence="1">
    <name type="scientific">Tupiella akineta</name>
    <name type="common">Green alga</name>
    <name type="synonym">Pseudendoclonium akinetum</name>
    <dbReference type="NCBI Taxonomy" id="160070"/>
    <lineage>
        <taxon>Eukaryota</taxon>
        <taxon>Viridiplantae</taxon>
        <taxon>Chlorophyta</taxon>
        <taxon>core chlorophytes</taxon>
        <taxon>Ulvophyceae</taxon>
        <taxon>OUU clade</taxon>
        <taxon>Ulotrichales</taxon>
        <taxon>Tupiellaceae</taxon>
        <taxon>Tupiella</taxon>
    </lineage>
</organism>
<accession>Q3ZJ57</accession>
<reference evidence="1" key="3">
    <citation type="journal article" date="2005" name="Mol. Biol. Evol.">
        <title>The chloroplast genome sequence of the green alga Pseudendoclonium akinetum (Ulvophyceae) reveals unusual structural features and new insights into the branching order of chlorophyte lineages.</title>
        <authorList>
            <person name="Pombert J.F."/>
            <person name="Otis C."/>
            <person name="Lemieux C."/>
            <person name="Turmel M."/>
        </authorList>
    </citation>
    <scope>NUCLEOTIDE SEQUENCE</scope>
    <source>
        <strain evidence="1">UTEX 1912</strain>
    </source>
</reference>
<gene>
    <name evidence="1" type="primary">orf294</name>
</gene>
<dbReference type="SUPFAM" id="SSF82771">
    <property type="entry name" value="GIY-YIG endonuclease"/>
    <property type="match status" value="1"/>
</dbReference>
<keyword evidence="1" id="KW-0150">Chloroplast</keyword>
<proteinExistence type="predicted"/>
<geneLocation type="chloroplast" evidence="1"/>
<dbReference type="GO" id="GO:0004519">
    <property type="term" value="F:endonuclease activity"/>
    <property type="evidence" value="ECO:0007669"/>
    <property type="project" value="UniProtKB-KW"/>
</dbReference>
<dbReference type="EMBL" id="AY835431">
    <property type="protein sequence ID" value="AAV80634.1"/>
    <property type="molecule type" value="Genomic_DNA"/>
</dbReference>
<protein>
    <submittedName>
        <fullName evidence="1">Putative site-specific DNA endonuclease</fullName>
    </submittedName>
</protein>
<dbReference type="RefSeq" id="YP_636210.1">
    <property type="nucleotide sequence ID" value="NC_008114.1"/>
</dbReference>
<dbReference type="AlphaFoldDB" id="Q3ZJ57"/>
<dbReference type="GeneID" id="4108793"/>
<reference evidence="1" key="1">
    <citation type="journal article" date="2001" name="Nucleic Acids Res.">
        <title>Rapid evolution of the DNA-binding site in LAGLIDADG homing endonucleases.</title>
        <authorList>
            <person name="Lucas P."/>
            <person name="Otis C."/>
            <person name="Mercier J.P."/>
            <person name="Turmel M."/>
            <person name="Lemieux C."/>
        </authorList>
    </citation>
    <scope>NUCLEOTIDE SEQUENCE</scope>
    <source>
        <strain evidence="1">UTEX 1912</strain>
    </source>
</reference>
<keyword evidence="1" id="KW-0255">Endonuclease</keyword>